<gene>
    <name evidence="2" type="ORF">ED208_14580</name>
</gene>
<dbReference type="RefSeq" id="WP_123212657.1">
    <property type="nucleotide sequence ID" value="NZ_RJVO01000008.1"/>
</dbReference>
<keyword evidence="3" id="KW-1185">Reference proteome</keyword>
<organism evidence="2 3">
    <name type="scientific">Stagnimonas aquatica</name>
    <dbReference type="NCBI Taxonomy" id="2689987"/>
    <lineage>
        <taxon>Bacteria</taxon>
        <taxon>Pseudomonadati</taxon>
        <taxon>Pseudomonadota</taxon>
        <taxon>Gammaproteobacteria</taxon>
        <taxon>Nevskiales</taxon>
        <taxon>Nevskiaceae</taxon>
        <taxon>Stagnimonas</taxon>
    </lineage>
</organism>
<keyword evidence="1" id="KW-0732">Signal</keyword>
<feature type="signal peptide" evidence="1">
    <location>
        <begin position="1"/>
        <end position="21"/>
    </location>
</feature>
<dbReference type="Proteomes" id="UP000282106">
    <property type="component" value="Unassembled WGS sequence"/>
</dbReference>
<dbReference type="AlphaFoldDB" id="A0A3N0V2I7"/>
<evidence type="ECO:0000256" key="1">
    <source>
        <dbReference type="SAM" id="SignalP"/>
    </source>
</evidence>
<name>A0A3N0V2I7_9GAMM</name>
<proteinExistence type="predicted"/>
<feature type="chain" id="PRO_5018286347" evidence="1">
    <location>
        <begin position="22"/>
        <end position="106"/>
    </location>
</feature>
<comment type="caution">
    <text evidence="2">The sequence shown here is derived from an EMBL/GenBank/DDBJ whole genome shotgun (WGS) entry which is preliminary data.</text>
</comment>
<protein>
    <submittedName>
        <fullName evidence="2">Uncharacterized protein</fullName>
    </submittedName>
</protein>
<dbReference type="EMBL" id="RJVO01000008">
    <property type="protein sequence ID" value="ROH86668.1"/>
    <property type="molecule type" value="Genomic_DNA"/>
</dbReference>
<evidence type="ECO:0000313" key="3">
    <source>
        <dbReference type="Proteomes" id="UP000282106"/>
    </source>
</evidence>
<accession>A0A3N0V2I7</accession>
<dbReference type="InParanoid" id="A0A3N0V2I7"/>
<sequence length="106" mass="11276">MSIPRSLPALLALSLSGGAHAQTTLQLPTSLQPLLPLPSIVIPPLPPIPPPWLTMPSLPPLPVIPIGPRLQGDIPLHYKETTLTIHYDTQSPYPISYTLTGIVGAP</sequence>
<evidence type="ECO:0000313" key="2">
    <source>
        <dbReference type="EMBL" id="ROH86668.1"/>
    </source>
</evidence>
<reference evidence="2 3" key="1">
    <citation type="submission" date="2018-10" db="EMBL/GenBank/DDBJ databases">
        <authorList>
            <person name="Chen W.-M."/>
        </authorList>
    </citation>
    <scope>NUCLEOTIDE SEQUENCE [LARGE SCALE GENOMIC DNA]</scope>
    <source>
        <strain evidence="2 3">THS-13</strain>
    </source>
</reference>